<evidence type="ECO:0008006" key="4">
    <source>
        <dbReference type="Google" id="ProtNLM"/>
    </source>
</evidence>
<name>A0A1D8AS06_9BACT</name>
<evidence type="ECO:0000313" key="3">
    <source>
        <dbReference type="Proteomes" id="UP000095228"/>
    </source>
</evidence>
<protein>
    <recommendedName>
        <fullName evidence="4">Peptidase C39-like domain-containing protein</fullName>
    </recommendedName>
</protein>
<evidence type="ECO:0000313" key="2">
    <source>
        <dbReference type="EMBL" id="AOS43649.1"/>
    </source>
</evidence>
<proteinExistence type="predicted"/>
<dbReference type="RefSeq" id="WP_069960979.1">
    <property type="nucleotide sequence ID" value="NZ_CP016094.1"/>
</dbReference>
<feature type="signal peptide" evidence="1">
    <location>
        <begin position="1"/>
        <end position="22"/>
    </location>
</feature>
<sequence length="233" mass="25692">MRPPYLLLCAALLAATPLPQSAATLKLPRMPSPEFVPSVSAGVPLSGAEIRIQLQSLLPAGTVLVRDVEAPTAGTEAGTETGSEATRGEPHTVAATLGRHPVIDLADSHYAPLRQEFIPVLVDWFEALATSLDTTPAQMRAAGFRTNKVARLMRVFTAVRLHRDHGQDPGMEPAIGWCRILLQQDWGRCLQGETHTFVLVATDRGWFIIDPFTRRMQRLEKDDPRWLVEFVVI</sequence>
<organism evidence="2 3">
    <name type="scientific">Lacunisphaera limnophila</name>
    <dbReference type="NCBI Taxonomy" id="1838286"/>
    <lineage>
        <taxon>Bacteria</taxon>
        <taxon>Pseudomonadati</taxon>
        <taxon>Verrucomicrobiota</taxon>
        <taxon>Opitutia</taxon>
        <taxon>Opitutales</taxon>
        <taxon>Opitutaceae</taxon>
        <taxon>Lacunisphaera</taxon>
    </lineage>
</organism>
<keyword evidence="3" id="KW-1185">Reference proteome</keyword>
<dbReference type="Proteomes" id="UP000095228">
    <property type="component" value="Chromosome"/>
</dbReference>
<dbReference type="STRING" id="1838286.Verru16b_00701"/>
<dbReference type="EMBL" id="CP016094">
    <property type="protein sequence ID" value="AOS43649.1"/>
    <property type="molecule type" value="Genomic_DNA"/>
</dbReference>
<reference evidence="2 3" key="1">
    <citation type="submission" date="2016-06" db="EMBL/GenBank/DDBJ databases">
        <title>Three novel species with peptidoglycan cell walls form the new genus Lacunisphaera gen. nov. in the family Opitutaceae of the verrucomicrobial subdivision 4.</title>
        <authorList>
            <person name="Rast P."/>
            <person name="Gloeckner I."/>
            <person name="Jogler M."/>
            <person name="Boedeker C."/>
            <person name="Jeske O."/>
            <person name="Wiegand S."/>
            <person name="Reinhardt R."/>
            <person name="Schumann P."/>
            <person name="Rohde M."/>
            <person name="Spring S."/>
            <person name="Gloeckner F.O."/>
            <person name="Jogler C."/>
        </authorList>
    </citation>
    <scope>NUCLEOTIDE SEQUENCE [LARGE SCALE GENOMIC DNA]</scope>
    <source>
        <strain evidence="2 3">IG16b</strain>
    </source>
</reference>
<gene>
    <name evidence="2" type="ORF">Verru16b_00701</name>
</gene>
<dbReference type="KEGG" id="obg:Verru16b_00701"/>
<feature type="chain" id="PRO_5009105024" description="Peptidase C39-like domain-containing protein" evidence="1">
    <location>
        <begin position="23"/>
        <end position="233"/>
    </location>
</feature>
<evidence type="ECO:0000256" key="1">
    <source>
        <dbReference type="SAM" id="SignalP"/>
    </source>
</evidence>
<dbReference type="AlphaFoldDB" id="A0A1D8AS06"/>
<accession>A0A1D8AS06</accession>
<keyword evidence="1" id="KW-0732">Signal</keyword>